<feature type="transmembrane region" description="Helical" evidence="7">
    <location>
        <begin position="164"/>
        <end position="181"/>
    </location>
</feature>
<feature type="transmembrane region" description="Helical" evidence="7">
    <location>
        <begin position="138"/>
        <end position="158"/>
    </location>
</feature>
<feature type="transmembrane region" description="Helical" evidence="7">
    <location>
        <begin position="26"/>
        <end position="48"/>
    </location>
</feature>
<keyword evidence="5 7" id="KW-1133">Transmembrane helix</keyword>
<name>A0A4R6VQH1_9HYPH</name>
<reference evidence="9 10" key="1">
    <citation type="submission" date="2019-03" db="EMBL/GenBank/DDBJ databases">
        <title>Genomic Encyclopedia of Type Strains, Phase III (KMG-III): the genomes of soil and plant-associated and newly described type strains.</title>
        <authorList>
            <person name="Whitman W."/>
        </authorList>
    </citation>
    <scope>NUCLEOTIDE SEQUENCE [LARGE SCALE GENOMIC DNA]</scope>
    <source>
        <strain evidence="9 10">CGMCC 1.7002</strain>
    </source>
</reference>
<accession>A0A4R6VQH1</accession>
<dbReference type="InterPro" id="IPR000515">
    <property type="entry name" value="MetI-like"/>
</dbReference>
<feature type="domain" description="ABC transmembrane type-1" evidence="8">
    <location>
        <begin position="96"/>
        <end position="296"/>
    </location>
</feature>
<keyword evidence="4 7" id="KW-0812">Transmembrane</keyword>
<dbReference type="GO" id="GO:0055085">
    <property type="term" value="P:transmembrane transport"/>
    <property type="evidence" value="ECO:0007669"/>
    <property type="project" value="InterPro"/>
</dbReference>
<comment type="caution">
    <text evidence="9">The sequence shown here is derived from an EMBL/GenBank/DDBJ whole genome shotgun (WGS) entry which is preliminary data.</text>
</comment>
<evidence type="ECO:0000256" key="5">
    <source>
        <dbReference type="ARBA" id="ARBA00022989"/>
    </source>
</evidence>
<evidence type="ECO:0000256" key="6">
    <source>
        <dbReference type="ARBA" id="ARBA00023136"/>
    </source>
</evidence>
<comment type="similarity">
    <text evidence="7">Belongs to the binding-protein-dependent transport system permease family.</text>
</comment>
<feature type="transmembrane region" description="Helical" evidence="7">
    <location>
        <begin position="98"/>
        <end position="126"/>
    </location>
</feature>
<protein>
    <submittedName>
        <fullName evidence="9">Peptide/nickel transport system permease protein</fullName>
    </submittedName>
</protein>
<evidence type="ECO:0000259" key="8">
    <source>
        <dbReference type="PROSITE" id="PS50928"/>
    </source>
</evidence>
<dbReference type="Proteomes" id="UP000295391">
    <property type="component" value="Unassembled WGS sequence"/>
</dbReference>
<keyword evidence="2 7" id="KW-0813">Transport</keyword>
<dbReference type="InterPro" id="IPR050366">
    <property type="entry name" value="BP-dependent_transpt_permease"/>
</dbReference>
<evidence type="ECO:0000313" key="10">
    <source>
        <dbReference type="Proteomes" id="UP000295391"/>
    </source>
</evidence>
<dbReference type="GO" id="GO:0005886">
    <property type="term" value="C:plasma membrane"/>
    <property type="evidence" value="ECO:0007669"/>
    <property type="project" value="UniProtKB-SubCell"/>
</dbReference>
<dbReference type="OrthoDB" id="9805884at2"/>
<dbReference type="SUPFAM" id="SSF161098">
    <property type="entry name" value="MetI-like"/>
    <property type="match status" value="1"/>
</dbReference>
<evidence type="ECO:0000256" key="4">
    <source>
        <dbReference type="ARBA" id="ARBA00022692"/>
    </source>
</evidence>
<dbReference type="Gene3D" id="1.10.3720.10">
    <property type="entry name" value="MetI-like"/>
    <property type="match status" value="1"/>
</dbReference>
<keyword evidence="6 7" id="KW-0472">Membrane</keyword>
<feature type="transmembrane region" description="Helical" evidence="7">
    <location>
        <begin position="224"/>
        <end position="255"/>
    </location>
</feature>
<keyword evidence="3" id="KW-1003">Cell membrane</keyword>
<dbReference type="CDD" id="cd06261">
    <property type="entry name" value="TM_PBP2"/>
    <property type="match status" value="1"/>
</dbReference>
<evidence type="ECO:0000256" key="7">
    <source>
        <dbReference type="RuleBase" id="RU363032"/>
    </source>
</evidence>
<sequence length="312" mass="33992">MSNSYLSPYSRFFQSDLTIGLRHHPVAFVSLVIFAILCLLAAFAPLLAPFDPFDTTQIDILNSERPPFWAEGAEPAFLFGTDDQGRDMWSIMLYGLRLSLIIGLGAVLVQTLIGVSIGLISGYVGGRVDSLLMRLADIQLSFSTLMIAIVFLALTQVVGGRAFFAQYAPFLLIVIIGLAEWPQYARTVRATVLAEKQKEYVDAARIMGFGPVRIMVRHILPNSLASIFVISTIQIANAIIAEASLSFLGLGMPIAYPSLGSLIASGFDYLFSGSWWITTLPALLLVVLILVVNLLGDWLRDSIAPQHVPEAG</sequence>
<evidence type="ECO:0000313" key="9">
    <source>
        <dbReference type="EMBL" id="TDQ66263.1"/>
    </source>
</evidence>
<dbReference type="InterPro" id="IPR025966">
    <property type="entry name" value="OppC_N"/>
</dbReference>
<dbReference type="PANTHER" id="PTHR43386">
    <property type="entry name" value="OLIGOPEPTIDE TRANSPORT SYSTEM PERMEASE PROTEIN APPC"/>
    <property type="match status" value="1"/>
</dbReference>
<evidence type="ECO:0000256" key="1">
    <source>
        <dbReference type="ARBA" id="ARBA00004651"/>
    </source>
</evidence>
<organism evidence="9 10">
    <name type="scientific">Maritalea mobilis</name>
    <dbReference type="NCBI Taxonomy" id="483324"/>
    <lineage>
        <taxon>Bacteria</taxon>
        <taxon>Pseudomonadati</taxon>
        <taxon>Pseudomonadota</taxon>
        <taxon>Alphaproteobacteria</taxon>
        <taxon>Hyphomicrobiales</taxon>
        <taxon>Devosiaceae</taxon>
        <taxon>Maritalea</taxon>
    </lineage>
</organism>
<dbReference type="RefSeq" id="WP_133570968.1">
    <property type="nucleotide sequence ID" value="NZ_SNYR01000001.1"/>
</dbReference>
<dbReference type="PROSITE" id="PS50928">
    <property type="entry name" value="ABC_TM1"/>
    <property type="match status" value="1"/>
</dbReference>
<evidence type="ECO:0000256" key="3">
    <source>
        <dbReference type="ARBA" id="ARBA00022475"/>
    </source>
</evidence>
<dbReference type="Pfam" id="PF00528">
    <property type="entry name" value="BPD_transp_1"/>
    <property type="match status" value="1"/>
</dbReference>
<dbReference type="PANTHER" id="PTHR43386:SF26">
    <property type="entry name" value="ABC TRANSPORTER PERMEASE PROTEIN"/>
    <property type="match status" value="1"/>
</dbReference>
<comment type="subcellular location">
    <subcellularLocation>
        <location evidence="1 7">Cell membrane</location>
        <topology evidence="1 7">Multi-pass membrane protein</topology>
    </subcellularLocation>
</comment>
<dbReference type="Pfam" id="PF12911">
    <property type="entry name" value="OppC_N"/>
    <property type="match status" value="1"/>
</dbReference>
<evidence type="ECO:0000256" key="2">
    <source>
        <dbReference type="ARBA" id="ARBA00022448"/>
    </source>
</evidence>
<dbReference type="InterPro" id="IPR035906">
    <property type="entry name" value="MetI-like_sf"/>
</dbReference>
<dbReference type="AlphaFoldDB" id="A0A4R6VQH1"/>
<dbReference type="EMBL" id="SNYR01000001">
    <property type="protein sequence ID" value="TDQ66263.1"/>
    <property type="molecule type" value="Genomic_DNA"/>
</dbReference>
<keyword evidence="10" id="KW-1185">Reference proteome</keyword>
<proteinExistence type="inferred from homology"/>
<feature type="transmembrane region" description="Helical" evidence="7">
    <location>
        <begin position="275"/>
        <end position="296"/>
    </location>
</feature>
<gene>
    <name evidence="9" type="ORF">ATL17_0254</name>
</gene>